<sequence>MNNATGTKVSPKILSTKLNDSESGKNLRKNEKSKARKGGKVKSFFKTEVIRFPFILGSFWKCNARINPGMARQRKVPN</sequence>
<accession>M6UPF0</accession>
<proteinExistence type="predicted"/>
<evidence type="ECO:0000313" key="2">
    <source>
        <dbReference type="EMBL" id="EMO42929.1"/>
    </source>
</evidence>
<dbReference type="Proteomes" id="UP000012153">
    <property type="component" value="Unassembled WGS sequence"/>
</dbReference>
<feature type="region of interest" description="Disordered" evidence="1">
    <location>
        <begin position="1"/>
        <end position="38"/>
    </location>
</feature>
<evidence type="ECO:0000313" key="3">
    <source>
        <dbReference type="Proteomes" id="UP000012153"/>
    </source>
</evidence>
<comment type="caution">
    <text evidence="2">The sequence shown here is derived from an EMBL/GenBank/DDBJ whole genome shotgun (WGS) entry which is preliminary data.</text>
</comment>
<feature type="compositionally biased region" description="Basic and acidic residues" evidence="1">
    <location>
        <begin position="19"/>
        <end position="33"/>
    </location>
</feature>
<protein>
    <submittedName>
        <fullName evidence="2">Uncharacterized protein</fullName>
    </submittedName>
</protein>
<gene>
    <name evidence="2" type="ORF">LEP1GSC186_4622</name>
</gene>
<evidence type="ECO:0000256" key="1">
    <source>
        <dbReference type="SAM" id="MobiDB-lite"/>
    </source>
</evidence>
<dbReference type="EMBL" id="AHOP02000003">
    <property type="protein sequence ID" value="EMO42929.1"/>
    <property type="molecule type" value="Genomic_DNA"/>
</dbReference>
<reference evidence="2 3" key="1">
    <citation type="submission" date="2013-01" db="EMBL/GenBank/DDBJ databases">
        <authorList>
            <person name="Harkins D.M."/>
            <person name="Durkin A.S."/>
            <person name="Brinkac L.M."/>
            <person name="Haft D.H."/>
            <person name="Selengut J.D."/>
            <person name="Sanka R."/>
            <person name="DePew J."/>
            <person name="Purushe J."/>
            <person name="Matthias M.A."/>
            <person name="Vinetz J.M."/>
            <person name="Sutton G.G."/>
            <person name="Nierman W.C."/>
            <person name="Fouts D.E."/>
        </authorList>
    </citation>
    <scope>NUCLEOTIDE SEQUENCE [LARGE SCALE GENOMIC DNA]</scope>
    <source>
        <strain evidence="2 3">ZUN142</strain>
    </source>
</reference>
<name>M6UPF0_9LEPT</name>
<dbReference type="AlphaFoldDB" id="M6UPF0"/>
<organism evidence="2 3">
    <name type="scientific">Leptospira noguchii serovar Autumnalis str. ZUN142</name>
    <dbReference type="NCBI Taxonomy" id="1085540"/>
    <lineage>
        <taxon>Bacteria</taxon>
        <taxon>Pseudomonadati</taxon>
        <taxon>Spirochaetota</taxon>
        <taxon>Spirochaetia</taxon>
        <taxon>Leptospirales</taxon>
        <taxon>Leptospiraceae</taxon>
        <taxon>Leptospira</taxon>
    </lineage>
</organism>